<feature type="region of interest" description="Disordered" evidence="1">
    <location>
        <begin position="1"/>
        <end position="38"/>
    </location>
</feature>
<protein>
    <recommendedName>
        <fullName evidence="4">CopG family transcriptional regulator</fullName>
    </recommendedName>
</protein>
<evidence type="ECO:0000256" key="1">
    <source>
        <dbReference type="SAM" id="MobiDB-lite"/>
    </source>
</evidence>
<sequence length="81" mass="9222">MAKTTDPALVEQLRRESEQTKEDAYPSGTTGRRPNRQKVYSVRLSAEEEAEVQRVAAAKHLPASTLVRSWILERLDRERSA</sequence>
<name>A0A941D7E6_9MICO</name>
<dbReference type="RefSeq" id="WP_211602390.1">
    <property type="nucleotide sequence ID" value="NZ_JAGSNF010000009.1"/>
</dbReference>
<keyword evidence="3" id="KW-1185">Reference proteome</keyword>
<dbReference type="EMBL" id="JAGSNF010000009">
    <property type="protein sequence ID" value="MBR7743128.1"/>
    <property type="molecule type" value="Genomic_DNA"/>
</dbReference>
<gene>
    <name evidence="2" type="ORF">KC207_07475</name>
</gene>
<organism evidence="2 3">
    <name type="scientific">Phycicoccus avicenniae</name>
    <dbReference type="NCBI Taxonomy" id="2828860"/>
    <lineage>
        <taxon>Bacteria</taxon>
        <taxon>Bacillati</taxon>
        <taxon>Actinomycetota</taxon>
        <taxon>Actinomycetes</taxon>
        <taxon>Micrococcales</taxon>
        <taxon>Intrasporangiaceae</taxon>
        <taxon>Phycicoccus</taxon>
    </lineage>
</organism>
<dbReference type="AlphaFoldDB" id="A0A941D7E6"/>
<accession>A0A941D7E6</accession>
<evidence type="ECO:0000313" key="3">
    <source>
        <dbReference type="Proteomes" id="UP000677016"/>
    </source>
</evidence>
<evidence type="ECO:0008006" key="4">
    <source>
        <dbReference type="Google" id="ProtNLM"/>
    </source>
</evidence>
<comment type="caution">
    <text evidence="2">The sequence shown here is derived from an EMBL/GenBank/DDBJ whole genome shotgun (WGS) entry which is preliminary data.</text>
</comment>
<reference evidence="2" key="1">
    <citation type="submission" date="2021-04" db="EMBL/GenBank/DDBJ databases">
        <title>Phycicoccus avicenniae sp. nov., a novel endophytic actinomycetes isolated from branch of Avicennia mariana.</title>
        <authorList>
            <person name="Tuo L."/>
        </authorList>
    </citation>
    <scope>NUCLEOTIDE SEQUENCE</scope>
    <source>
        <strain evidence="2">BSK3Z-2</strain>
    </source>
</reference>
<dbReference type="Proteomes" id="UP000677016">
    <property type="component" value="Unassembled WGS sequence"/>
</dbReference>
<evidence type="ECO:0000313" key="2">
    <source>
        <dbReference type="EMBL" id="MBR7743128.1"/>
    </source>
</evidence>
<proteinExistence type="predicted"/>
<feature type="compositionally biased region" description="Basic and acidic residues" evidence="1">
    <location>
        <begin position="12"/>
        <end position="24"/>
    </location>
</feature>